<sequence>MNEHIRFQANRSFSIFGIDLLVGLEDFNGQIVATGKPIEFNSYVAGRRVEAPTLSLKDGEAQLLMDELWKVGIRPSSGQGSVGQLAATERHLSDMRTIVFDKLKIPQKENP</sequence>
<organism evidence="1 2">
    <name type="scientific">Candidatus Manganitrophus noduliformans</name>
    <dbReference type="NCBI Taxonomy" id="2606439"/>
    <lineage>
        <taxon>Bacteria</taxon>
        <taxon>Pseudomonadati</taxon>
        <taxon>Nitrospirota</taxon>
        <taxon>Nitrospiria</taxon>
        <taxon>Candidatus Troglogloeales</taxon>
        <taxon>Candidatus Manganitrophaceae</taxon>
        <taxon>Candidatus Manganitrophus</taxon>
    </lineage>
</organism>
<gene>
    <name evidence="1" type="ORF">MNODULE_03830</name>
</gene>
<comment type="caution">
    <text evidence="1">The sequence shown here is derived from an EMBL/GenBank/DDBJ whole genome shotgun (WGS) entry which is preliminary data.</text>
</comment>
<reference evidence="1 2" key="1">
    <citation type="journal article" date="2020" name="Nature">
        <title>Bacterial chemolithoautotrophy via manganese oxidation.</title>
        <authorList>
            <person name="Yu H."/>
            <person name="Leadbetter J.R."/>
        </authorList>
    </citation>
    <scope>NUCLEOTIDE SEQUENCE [LARGE SCALE GENOMIC DNA]</scope>
    <source>
        <strain evidence="1 2">Mn-1</strain>
    </source>
</reference>
<dbReference type="EMBL" id="VTOW01000001">
    <property type="protein sequence ID" value="NKE69876.1"/>
    <property type="molecule type" value="Genomic_DNA"/>
</dbReference>
<dbReference type="AlphaFoldDB" id="A0A7X6I9W7"/>
<keyword evidence="2" id="KW-1185">Reference proteome</keyword>
<proteinExistence type="predicted"/>
<name>A0A7X6I9W7_9BACT</name>
<dbReference type="RefSeq" id="WP_168058160.1">
    <property type="nucleotide sequence ID" value="NZ_VTOW01000001.1"/>
</dbReference>
<accession>A0A7X6I9W7</accession>
<protein>
    <submittedName>
        <fullName evidence="1">Uncharacterized protein</fullName>
    </submittedName>
</protein>
<evidence type="ECO:0000313" key="1">
    <source>
        <dbReference type="EMBL" id="NKE69876.1"/>
    </source>
</evidence>
<evidence type="ECO:0000313" key="2">
    <source>
        <dbReference type="Proteomes" id="UP000534783"/>
    </source>
</evidence>
<dbReference type="Proteomes" id="UP000534783">
    <property type="component" value="Unassembled WGS sequence"/>
</dbReference>